<keyword evidence="3 5" id="KW-0863">Zinc-finger</keyword>
<protein>
    <recommendedName>
        <fullName evidence="7">C3H1-type domain-containing protein</fullName>
    </recommendedName>
</protein>
<feature type="zinc finger region" description="C3H1-type" evidence="5">
    <location>
        <begin position="104"/>
        <end position="131"/>
    </location>
</feature>
<dbReference type="Gene3D" id="4.10.1000.10">
    <property type="entry name" value="Zinc finger, CCCH-type"/>
    <property type="match status" value="1"/>
</dbReference>
<dbReference type="PROSITE" id="PS50103">
    <property type="entry name" value="ZF_C3H1"/>
    <property type="match status" value="2"/>
</dbReference>
<feature type="region of interest" description="Disordered" evidence="6">
    <location>
        <begin position="230"/>
        <end position="252"/>
    </location>
</feature>
<dbReference type="InterPro" id="IPR041367">
    <property type="entry name" value="Znf-CCCH_4"/>
</dbReference>
<feature type="zinc finger region" description="C3H1-type" evidence="5">
    <location>
        <begin position="133"/>
        <end position="160"/>
    </location>
</feature>
<dbReference type="PANTHER" id="PTHR11224">
    <property type="entry name" value="MAKORIN-RELATED"/>
    <property type="match status" value="1"/>
</dbReference>
<dbReference type="InterPro" id="IPR045072">
    <property type="entry name" value="MKRN-like"/>
</dbReference>
<evidence type="ECO:0000313" key="8">
    <source>
        <dbReference type="EMBL" id="KAG0314839.1"/>
    </source>
</evidence>
<dbReference type="AlphaFoldDB" id="A0A9P6RD82"/>
<proteinExistence type="predicted"/>
<organism evidence="8 9">
    <name type="scientific">Dissophora globulifera</name>
    <dbReference type="NCBI Taxonomy" id="979702"/>
    <lineage>
        <taxon>Eukaryota</taxon>
        <taxon>Fungi</taxon>
        <taxon>Fungi incertae sedis</taxon>
        <taxon>Mucoromycota</taxon>
        <taxon>Mortierellomycotina</taxon>
        <taxon>Mortierellomycetes</taxon>
        <taxon>Mortierellales</taxon>
        <taxon>Mortierellaceae</taxon>
        <taxon>Dissophora</taxon>
    </lineage>
</organism>
<accession>A0A9P6RD82</accession>
<dbReference type="GO" id="GO:0061630">
    <property type="term" value="F:ubiquitin protein ligase activity"/>
    <property type="evidence" value="ECO:0007669"/>
    <property type="project" value="InterPro"/>
</dbReference>
<name>A0A9P6RD82_9FUNG</name>
<dbReference type="InterPro" id="IPR036855">
    <property type="entry name" value="Znf_CCCH_sf"/>
</dbReference>
<dbReference type="GO" id="GO:0008270">
    <property type="term" value="F:zinc ion binding"/>
    <property type="evidence" value="ECO:0007669"/>
    <property type="project" value="UniProtKB-KW"/>
</dbReference>
<feature type="compositionally biased region" description="Low complexity" evidence="6">
    <location>
        <begin position="612"/>
        <end position="625"/>
    </location>
</feature>
<dbReference type="GO" id="GO:0000209">
    <property type="term" value="P:protein polyubiquitination"/>
    <property type="evidence" value="ECO:0007669"/>
    <property type="project" value="InterPro"/>
</dbReference>
<dbReference type="Proteomes" id="UP000738325">
    <property type="component" value="Unassembled WGS sequence"/>
</dbReference>
<keyword evidence="4 5" id="KW-0862">Zinc</keyword>
<dbReference type="EMBL" id="JAAAIP010000580">
    <property type="protein sequence ID" value="KAG0314839.1"/>
    <property type="molecule type" value="Genomic_DNA"/>
</dbReference>
<feature type="domain" description="C3H1-type" evidence="7">
    <location>
        <begin position="133"/>
        <end position="160"/>
    </location>
</feature>
<dbReference type="InterPro" id="IPR000571">
    <property type="entry name" value="Znf_CCCH"/>
</dbReference>
<evidence type="ECO:0000256" key="3">
    <source>
        <dbReference type="ARBA" id="ARBA00022771"/>
    </source>
</evidence>
<evidence type="ECO:0000256" key="4">
    <source>
        <dbReference type="ARBA" id="ARBA00022833"/>
    </source>
</evidence>
<keyword evidence="9" id="KW-1185">Reference proteome</keyword>
<dbReference type="SUPFAM" id="SSF90229">
    <property type="entry name" value="CCCH zinc finger"/>
    <property type="match status" value="2"/>
</dbReference>
<evidence type="ECO:0000313" key="9">
    <source>
        <dbReference type="Proteomes" id="UP000738325"/>
    </source>
</evidence>
<dbReference type="OrthoDB" id="411372at2759"/>
<feature type="domain" description="C3H1-type" evidence="7">
    <location>
        <begin position="104"/>
        <end position="131"/>
    </location>
</feature>
<feature type="region of interest" description="Disordered" evidence="6">
    <location>
        <begin position="469"/>
        <end position="529"/>
    </location>
</feature>
<evidence type="ECO:0000259" key="7">
    <source>
        <dbReference type="PROSITE" id="PS50103"/>
    </source>
</evidence>
<comment type="caution">
    <text evidence="8">The sequence shown here is derived from an EMBL/GenBank/DDBJ whole genome shotgun (WGS) entry which is preliminary data.</text>
</comment>
<sequence>MSVNTSGQSQQYFQDSPLGFAEVNTRWSNNDLVKSGPQMSSEMFQIASPPLTPSGIMARSPNSYNNFGMNSSVKRPPLWPMDRAPIMPFPRQAPTPSLSSKASNLQHIPCKFFKSGACTAGKNCLFSHSRDPPSENFVCKYFLKGNCKFGAKCSLSHSFLAPDRKTSALIPNGGASNNNNNNNNNGFVGSLVGLPGGGAANGMLGSRSRLERRASSGAILNNNLWPTTTTAAEPLSSPYGSTLPQPPPQQQHHTLRLNNNNVEFTMGRSISQQGYLKPTQSRATVDSLRSALYMDSSSQDGIGGVGRPPFPEDDSAVNFLDSGLEFFNAGASVSSAEVTSIGLTESRMRQHLAAPLPIRQRSLPDIFRMTPLPHEGSTLPTSPFYQPGNKALFLSVSCESDASPSSPLRLHSIPELHSLYNSQGNGNSTIAAGGNANNAPVCTVGPSGSMTLTRRGSFAGNESGVLIIPGEDDYSDSDEDSSLDQGFLPSSLNDLLTTHERQRRQSRQEDSIDLNISRPSTTILPSPALGSLYVDSSSNDEDEIRFSFGSRPGSGLSQALNGDHRSQLQHSFGEFEQHSQQQHNDGRATSPLAMLIPSIETSPYTSHHYRQPRQPQQQKPQQQDRSSQEKEASHAILGGQGSRYEERSGTPDPFCPFPDNTEEQKEQFVMDDDLVDGGDAAPSATTSTRMTMELDRAVGSNSGLNKQRQLQAQQDMKHGARSPVALRTRNVESESDVMVSSAGIDFSSLLISDGDSLFNDSRISGH</sequence>
<keyword evidence="2" id="KW-0677">Repeat</keyword>
<evidence type="ECO:0000256" key="1">
    <source>
        <dbReference type="ARBA" id="ARBA00022723"/>
    </source>
</evidence>
<dbReference type="PANTHER" id="PTHR11224:SF10">
    <property type="entry name" value="IP09428P-RELATED"/>
    <property type="match status" value="1"/>
</dbReference>
<evidence type="ECO:0000256" key="5">
    <source>
        <dbReference type="PROSITE-ProRule" id="PRU00723"/>
    </source>
</evidence>
<feature type="region of interest" description="Disordered" evidence="6">
    <location>
        <begin position="604"/>
        <end position="660"/>
    </location>
</feature>
<evidence type="ECO:0000256" key="6">
    <source>
        <dbReference type="SAM" id="MobiDB-lite"/>
    </source>
</evidence>
<gene>
    <name evidence="8" type="ORF">BGZ99_007828</name>
</gene>
<feature type="compositionally biased region" description="Acidic residues" evidence="6">
    <location>
        <begin position="470"/>
        <end position="482"/>
    </location>
</feature>
<dbReference type="SMART" id="SM00356">
    <property type="entry name" value="ZnF_C3H1"/>
    <property type="match status" value="2"/>
</dbReference>
<evidence type="ECO:0000256" key="2">
    <source>
        <dbReference type="ARBA" id="ARBA00022737"/>
    </source>
</evidence>
<reference evidence="8" key="1">
    <citation type="journal article" date="2020" name="Fungal Divers.">
        <title>Resolving the Mortierellaceae phylogeny through synthesis of multi-gene phylogenetics and phylogenomics.</title>
        <authorList>
            <person name="Vandepol N."/>
            <person name="Liber J."/>
            <person name="Desiro A."/>
            <person name="Na H."/>
            <person name="Kennedy M."/>
            <person name="Barry K."/>
            <person name="Grigoriev I.V."/>
            <person name="Miller A.N."/>
            <person name="O'Donnell K."/>
            <person name="Stajich J.E."/>
            <person name="Bonito G."/>
        </authorList>
    </citation>
    <scope>NUCLEOTIDE SEQUENCE</scope>
    <source>
        <strain evidence="8">REB-010B</strain>
    </source>
</reference>
<dbReference type="Pfam" id="PF18044">
    <property type="entry name" value="zf-CCCH_4"/>
    <property type="match status" value="1"/>
</dbReference>
<keyword evidence="1 5" id="KW-0479">Metal-binding</keyword>